<feature type="region of interest" description="Disordered" evidence="1">
    <location>
        <begin position="542"/>
        <end position="683"/>
    </location>
</feature>
<sequence length="871" mass="95941">MFPPENDEELEYPSLPFVDFEFPCEEDPEAAYSSTLLWQPQPQPQAQTQHNETTNHNQVIAWEDLTTGAQWIVLDILCGDGISEGGSPRGFASITTTVLRLSRAQIQTFLTAYITQYEAYKEWKKTIGNIDWDKLKQLAANANRSILDLLPSGRPALSFDRISEQEMDKAASFLRSHRLDRLEDMLYDRVGLNIRQQFLELPIEIEILQDCLDAQVLRRAQARGLIDIDDVERRYRDICDNGMISSRVPSDVFAAIRSHPSEGTVPTSQTKKGRRQTATTDKKPGRGRPPTKNAGNDNKRKKRADSTNMDTAYASSPPSNAGAQRARTRPQNCKEATEVREALRRQFFCHAQPFLPGRFVSTLVEQDRPPTRTFKMTNCQSGRQPPSKDVITVSRPASANYRPEKGPESPELFARPMKGNALAPSALEKQPGNPSNTDDGNGSSGSGQPAPFLVGYQSLKQGVVQDQAVRAGLNTETLHIHQGAFKDPLPSRRIPESMKVHHSGEGTTHITPVMEEKASKDKAAQYSQKPSSSKNLDRAAGFNKAAAPGPSDQVQSTAASQLREALDTRYQSYLESPEAPVPLRRERKPSRRARDNYLVDAAAAPDSEGDDDYVPGNEKALKRKRHRNSYALEDHDNQSETTYLRSEGNRRKANRGSSSAAAADGSGSSAPSEDSQAIENNQQASASCFASGVGVIPYQVATTPRNMPPQARPGNRSGFSSSTRKLEPIFGQYRNRVLVTQPGRLDTAVYAWSACQADFAYTAVKAQFAIQADRVSGGGRVARVLSQTDLRTIMKKEQHFMAAESAGRGNVGQDAERAQYAGCADFAVYALDAEEADFVRELDSPVLGEGDSEVEMPQEVEGQDEDVIMEG</sequence>
<gene>
    <name evidence="2" type="ORF">CLO192961_LOCUS139150</name>
</gene>
<feature type="compositionally biased region" description="Acidic residues" evidence="1">
    <location>
        <begin position="850"/>
        <end position="871"/>
    </location>
</feature>
<evidence type="ECO:0000256" key="1">
    <source>
        <dbReference type="SAM" id="MobiDB-lite"/>
    </source>
</evidence>
<name>A0ABY6U106_BIOOC</name>
<feature type="region of interest" description="Disordered" evidence="1">
    <location>
        <begin position="702"/>
        <end position="723"/>
    </location>
</feature>
<keyword evidence="3" id="KW-1185">Reference proteome</keyword>
<proteinExistence type="predicted"/>
<feature type="region of interest" description="Disordered" evidence="1">
    <location>
        <begin position="847"/>
        <end position="871"/>
    </location>
</feature>
<feature type="compositionally biased region" description="Low complexity" evidence="1">
    <location>
        <begin position="431"/>
        <end position="441"/>
    </location>
</feature>
<evidence type="ECO:0000313" key="3">
    <source>
        <dbReference type="Proteomes" id="UP000766486"/>
    </source>
</evidence>
<feature type="region of interest" description="Disordered" evidence="1">
    <location>
        <begin position="258"/>
        <end position="332"/>
    </location>
</feature>
<organism evidence="2 3">
    <name type="scientific">Bionectria ochroleuca</name>
    <name type="common">Gliocladium roseum</name>
    <dbReference type="NCBI Taxonomy" id="29856"/>
    <lineage>
        <taxon>Eukaryota</taxon>
        <taxon>Fungi</taxon>
        <taxon>Dikarya</taxon>
        <taxon>Ascomycota</taxon>
        <taxon>Pezizomycotina</taxon>
        <taxon>Sordariomycetes</taxon>
        <taxon>Hypocreomycetidae</taxon>
        <taxon>Hypocreales</taxon>
        <taxon>Bionectriaceae</taxon>
        <taxon>Clonostachys</taxon>
    </lineage>
</organism>
<reference evidence="2 3" key="1">
    <citation type="submission" date="2019-06" db="EMBL/GenBank/DDBJ databases">
        <authorList>
            <person name="Broberg M."/>
        </authorList>
    </citation>
    <scope>NUCLEOTIDE SEQUENCE [LARGE SCALE GENOMIC DNA]</scope>
</reference>
<feature type="compositionally biased region" description="Polar residues" evidence="1">
    <location>
        <begin position="525"/>
        <end position="534"/>
    </location>
</feature>
<dbReference type="Proteomes" id="UP000766486">
    <property type="component" value="Unassembled WGS sequence"/>
</dbReference>
<feature type="region of interest" description="Disordered" evidence="1">
    <location>
        <begin position="518"/>
        <end position="537"/>
    </location>
</feature>
<evidence type="ECO:0000313" key="2">
    <source>
        <dbReference type="EMBL" id="VUC24411.1"/>
    </source>
</evidence>
<feature type="compositionally biased region" description="Low complexity" evidence="1">
    <location>
        <begin position="656"/>
        <end position="677"/>
    </location>
</feature>
<protein>
    <submittedName>
        <fullName evidence="2">Uncharacterized protein</fullName>
    </submittedName>
</protein>
<feature type="compositionally biased region" description="Polar residues" evidence="1">
    <location>
        <begin position="306"/>
        <end position="322"/>
    </location>
</feature>
<feature type="region of interest" description="Disordered" evidence="1">
    <location>
        <begin position="395"/>
        <end position="453"/>
    </location>
</feature>
<comment type="caution">
    <text evidence="2">The sequence shown here is derived from an EMBL/GenBank/DDBJ whole genome shotgun (WGS) entry which is preliminary data.</text>
</comment>
<accession>A0ABY6U106</accession>
<dbReference type="EMBL" id="CABFNS010000719">
    <property type="protein sequence ID" value="VUC24411.1"/>
    <property type="molecule type" value="Genomic_DNA"/>
</dbReference>